<dbReference type="InterPro" id="IPR011004">
    <property type="entry name" value="Trimer_LpxA-like_sf"/>
</dbReference>
<evidence type="ECO:0000313" key="6">
    <source>
        <dbReference type="EMBL" id="PAU67051.1"/>
    </source>
</evidence>
<sequence>MRRRTLAAQRNDVESCPMDDTTNDTANTTSDTREYERMRSGALYIADDAYLHELGARRRRLQQAINTSAWDAFDERERLFRELFATYGAGSHIEPPFRCDYGCNITIGRDFYANTDCIILDVAPVTIGDSVFFGPRVGLYTPYHPIDARTRNAQLEGGLPIRIGNDVWFGANVTVCPGVTIGDDVVIGAGAVVTKDIPAHSVAVGNPARVIRAIDDAERDRWRAKAAEYRAWKSM</sequence>
<dbReference type="Gene3D" id="2.160.10.10">
    <property type="entry name" value="Hexapeptide repeat proteins"/>
    <property type="match status" value="1"/>
</dbReference>
<keyword evidence="7" id="KW-1185">Reference proteome</keyword>
<dbReference type="GO" id="GO:0016407">
    <property type="term" value="F:acetyltransferase activity"/>
    <property type="evidence" value="ECO:0007669"/>
    <property type="project" value="InterPro"/>
</dbReference>
<feature type="compositionally biased region" description="Low complexity" evidence="4">
    <location>
        <begin position="19"/>
        <end position="30"/>
    </location>
</feature>
<dbReference type="Pfam" id="PF12464">
    <property type="entry name" value="Mac"/>
    <property type="match status" value="1"/>
</dbReference>
<dbReference type="AlphaFoldDB" id="A0A2A2EDF3"/>
<comment type="caution">
    <text evidence="6">The sequence shown here is derived from an EMBL/GenBank/DDBJ whole genome shotgun (WGS) entry which is preliminary data.</text>
</comment>
<dbReference type="EMBL" id="MVOH01000017">
    <property type="protein sequence ID" value="PAU67051.1"/>
    <property type="molecule type" value="Genomic_DNA"/>
</dbReference>
<gene>
    <name evidence="6" type="ORF">B1526_1551</name>
</gene>
<dbReference type="SUPFAM" id="SSF51161">
    <property type="entry name" value="Trimeric LpxA-like enzymes"/>
    <property type="match status" value="1"/>
</dbReference>
<keyword evidence="2 6" id="KW-0808">Transferase</keyword>
<evidence type="ECO:0000256" key="3">
    <source>
        <dbReference type="ARBA" id="ARBA00023315"/>
    </source>
</evidence>
<dbReference type="InterPro" id="IPR024688">
    <property type="entry name" value="Mac_dom"/>
</dbReference>
<keyword evidence="3" id="KW-0012">Acyltransferase</keyword>
<evidence type="ECO:0000256" key="1">
    <source>
        <dbReference type="ARBA" id="ARBA00007274"/>
    </source>
</evidence>
<accession>A0A2A2EDF3</accession>
<reference evidence="6 7" key="1">
    <citation type="journal article" date="2017" name="ISME J.">
        <title>Unveiling bifidobacterial biogeography across the mammalian branch of the tree of life.</title>
        <authorList>
            <person name="Milani C."/>
            <person name="Mangifesta M."/>
            <person name="Mancabelli L."/>
            <person name="Lugli G.A."/>
            <person name="James K."/>
            <person name="Duranti S."/>
            <person name="Turroni F."/>
            <person name="Ferrario C."/>
            <person name="Ossiprandi M.C."/>
            <person name="van Sinderen D."/>
            <person name="Ventura M."/>
        </authorList>
    </citation>
    <scope>NUCLEOTIDE SEQUENCE [LARGE SCALE GENOMIC DNA]</scope>
    <source>
        <strain evidence="7">Ham19E</strain>
    </source>
</reference>
<dbReference type="PANTHER" id="PTHR23416">
    <property type="entry name" value="SIALIC ACID SYNTHASE-RELATED"/>
    <property type="match status" value="1"/>
</dbReference>
<evidence type="ECO:0000256" key="2">
    <source>
        <dbReference type="ARBA" id="ARBA00022679"/>
    </source>
</evidence>
<dbReference type="Proteomes" id="UP000218399">
    <property type="component" value="Unassembled WGS sequence"/>
</dbReference>
<proteinExistence type="inferred from homology"/>
<dbReference type="FunFam" id="2.160.10.10:FF:000025">
    <property type="entry name" value="Hexapeptide-repeat containing-acetyltransferase"/>
    <property type="match status" value="1"/>
</dbReference>
<name>A0A2A2EDF3_9BIFI</name>
<evidence type="ECO:0000256" key="4">
    <source>
        <dbReference type="SAM" id="MobiDB-lite"/>
    </source>
</evidence>
<dbReference type="CDD" id="cd03357">
    <property type="entry name" value="LbH_MAT_GAT"/>
    <property type="match status" value="1"/>
</dbReference>
<dbReference type="InterPro" id="IPR001451">
    <property type="entry name" value="Hexapep"/>
</dbReference>
<feature type="domain" description="Maltose/galactoside acetyltransferase" evidence="5">
    <location>
        <begin position="35"/>
        <end position="89"/>
    </location>
</feature>
<dbReference type="PANTHER" id="PTHR23416:SF23">
    <property type="entry name" value="ACETYLTRANSFERASE C18B11.09C-RELATED"/>
    <property type="match status" value="1"/>
</dbReference>
<feature type="region of interest" description="Disordered" evidence="4">
    <location>
        <begin position="1"/>
        <end position="33"/>
    </location>
</feature>
<evidence type="ECO:0000313" key="7">
    <source>
        <dbReference type="Proteomes" id="UP000218399"/>
    </source>
</evidence>
<organism evidence="6 7">
    <name type="scientific">Bifidobacterium criceti</name>
    <dbReference type="NCBI Taxonomy" id="1960969"/>
    <lineage>
        <taxon>Bacteria</taxon>
        <taxon>Bacillati</taxon>
        <taxon>Actinomycetota</taxon>
        <taxon>Actinomycetes</taxon>
        <taxon>Bifidobacteriales</taxon>
        <taxon>Bifidobacteriaceae</taxon>
        <taxon>Bifidobacterium</taxon>
    </lineage>
</organism>
<dbReference type="SMART" id="SM01266">
    <property type="entry name" value="Mac"/>
    <property type="match status" value="1"/>
</dbReference>
<comment type="similarity">
    <text evidence="1">Belongs to the transferase hexapeptide repeat family.</text>
</comment>
<dbReference type="Pfam" id="PF00132">
    <property type="entry name" value="Hexapep"/>
    <property type="match status" value="1"/>
</dbReference>
<evidence type="ECO:0000259" key="5">
    <source>
        <dbReference type="SMART" id="SM01266"/>
    </source>
</evidence>
<protein>
    <submittedName>
        <fullName evidence="6">Galactoside O-acetyltransferase</fullName>
    </submittedName>
</protein>
<dbReference type="InterPro" id="IPR051159">
    <property type="entry name" value="Hexapeptide_acetyltransf"/>
</dbReference>
<dbReference type="GO" id="GO:0008374">
    <property type="term" value="F:O-acyltransferase activity"/>
    <property type="evidence" value="ECO:0007669"/>
    <property type="project" value="TreeGrafter"/>
</dbReference>